<evidence type="ECO:0000256" key="1">
    <source>
        <dbReference type="SAM" id="MobiDB-lite"/>
    </source>
</evidence>
<feature type="transmembrane region" description="Helical" evidence="2">
    <location>
        <begin position="275"/>
        <end position="299"/>
    </location>
</feature>
<gene>
    <name evidence="3" type="ORF">JAAARDRAFT_197684</name>
</gene>
<keyword evidence="2" id="KW-0472">Membrane</keyword>
<dbReference type="Proteomes" id="UP000027265">
    <property type="component" value="Unassembled WGS sequence"/>
</dbReference>
<feature type="transmembrane region" description="Helical" evidence="2">
    <location>
        <begin position="165"/>
        <end position="185"/>
    </location>
</feature>
<accession>A0A067PH86</accession>
<feature type="compositionally biased region" description="Low complexity" evidence="1">
    <location>
        <begin position="21"/>
        <end position="38"/>
    </location>
</feature>
<name>A0A067PH86_9AGAM</name>
<protein>
    <submittedName>
        <fullName evidence="3">Uncharacterized protein</fullName>
    </submittedName>
</protein>
<feature type="transmembrane region" description="Helical" evidence="2">
    <location>
        <begin position="223"/>
        <end position="241"/>
    </location>
</feature>
<evidence type="ECO:0000313" key="4">
    <source>
        <dbReference type="Proteomes" id="UP000027265"/>
    </source>
</evidence>
<reference evidence="4" key="1">
    <citation type="journal article" date="2014" name="Proc. Natl. Acad. Sci. U.S.A.">
        <title>Extensive sampling of basidiomycete genomes demonstrates inadequacy of the white-rot/brown-rot paradigm for wood decay fungi.</title>
        <authorList>
            <person name="Riley R."/>
            <person name="Salamov A.A."/>
            <person name="Brown D.W."/>
            <person name="Nagy L.G."/>
            <person name="Floudas D."/>
            <person name="Held B.W."/>
            <person name="Levasseur A."/>
            <person name="Lombard V."/>
            <person name="Morin E."/>
            <person name="Otillar R."/>
            <person name="Lindquist E.A."/>
            <person name="Sun H."/>
            <person name="LaButti K.M."/>
            <person name="Schmutz J."/>
            <person name="Jabbour D."/>
            <person name="Luo H."/>
            <person name="Baker S.E."/>
            <person name="Pisabarro A.G."/>
            <person name="Walton J.D."/>
            <person name="Blanchette R.A."/>
            <person name="Henrissat B."/>
            <person name="Martin F."/>
            <person name="Cullen D."/>
            <person name="Hibbett D.S."/>
            <person name="Grigoriev I.V."/>
        </authorList>
    </citation>
    <scope>NUCLEOTIDE SEQUENCE [LARGE SCALE GENOMIC DNA]</scope>
    <source>
        <strain evidence="4">MUCL 33604</strain>
    </source>
</reference>
<keyword evidence="2" id="KW-1133">Transmembrane helix</keyword>
<proteinExistence type="predicted"/>
<feature type="transmembrane region" description="Helical" evidence="2">
    <location>
        <begin position="121"/>
        <end position="145"/>
    </location>
</feature>
<dbReference type="InParanoid" id="A0A067PH86"/>
<keyword evidence="2" id="KW-0812">Transmembrane</keyword>
<organism evidence="3 4">
    <name type="scientific">Jaapia argillacea MUCL 33604</name>
    <dbReference type="NCBI Taxonomy" id="933084"/>
    <lineage>
        <taxon>Eukaryota</taxon>
        <taxon>Fungi</taxon>
        <taxon>Dikarya</taxon>
        <taxon>Basidiomycota</taxon>
        <taxon>Agaricomycotina</taxon>
        <taxon>Agaricomycetes</taxon>
        <taxon>Agaricomycetidae</taxon>
        <taxon>Jaapiales</taxon>
        <taxon>Jaapiaceae</taxon>
        <taxon>Jaapia</taxon>
    </lineage>
</organism>
<dbReference type="HOGENOM" id="CLU_874532_0_0_1"/>
<evidence type="ECO:0000313" key="3">
    <source>
        <dbReference type="EMBL" id="KDQ53205.1"/>
    </source>
</evidence>
<keyword evidence="4" id="KW-1185">Reference proteome</keyword>
<evidence type="ECO:0000256" key="2">
    <source>
        <dbReference type="SAM" id="Phobius"/>
    </source>
</evidence>
<dbReference type="AlphaFoldDB" id="A0A067PH86"/>
<feature type="region of interest" description="Disordered" evidence="1">
    <location>
        <begin position="17"/>
        <end position="71"/>
    </location>
</feature>
<feature type="compositionally biased region" description="Polar residues" evidence="1">
    <location>
        <begin position="39"/>
        <end position="48"/>
    </location>
</feature>
<sequence>MSYHNQHNPHQNLNFQTQAVPQSPNNPHQPLLPLHLPPTRNSNCTTKPTHPPHRKSLPNMEPPPPSPTRQDPLLSLLFLIQAQIRILETPPTPSSLSHPFDEPHDLPRKCKNCRPNFLQKLRLYAGALTLLLPITSFLCGVYALYGYIAFRDTGLVHTPPNPLSGGVVGAIGGATIDLITSGVLVKAYIKHSRKHSHHCLPIIKSTSTLTLTSSHAKRPKPEFLRTIISLGFFVLRPAKSIPFDFPNIDYLGLAFNQFGLELECNLGSGLGMNVAAGAFGALSLSWILVGGVRVCYAVGRWCRRWARRRWGGHRTSLD</sequence>
<dbReference type="EMBL" id="KL197735">
    <property type="protein sequence ID" value="KDQ53205.1"/>
    <property type="molecule type" value="Genomic_DNA"/>
</dbReference>